<evidence type="ECO:0000313" key="3">
    <source>
        <dbReference type="Proteomes" id="UP000677413"/>
    </source>
</evidence>
<keyword evidence="1" id="KW-0812">Transmembrane</keyword>
<proteinExistence type="predicted"/>
<protein>
    <submittedName>
        <fullName evidence="2">Uncharacterized protein</fullName>
    </submittedName>
</protein>
<name>A0A941BE64_9ACTN</name>
<feature type="transmembrane region" description="Helical" evidence="1">
    <location>
        <begin position="60"/>
        <end position="81"/>
    </location>
</feature>
<dbReference type="AlphaFoldDB" id="A0A941BE64"/>
<sequence>MHERSPWGWFAWTVPGDGTLPEVPHHVGVLAPEATRTQRLALRWLTRCPARYVTWDTACVGARFSAAAIALVSVLAALFALDRGVPASVVLPAMLLAPLLAEYLPGRLDARAGEHVRSIEGESACRYLQRLASLHTLLVDAAAGSDRYELRRSVEIGHHLLWEAVCLLQAQDIRSASAHLIDCERVMLQLVGQVAQLLRRTRTEDATAATDRPCGNDGPAGGVPTFAADEDAAARLWTLTVNARDL</sequence>
<keyword evidence="3" id="KW-1185">Reference proteome</keyword>
<organism evidence="2 3">
    <name type="scientific">Streptomyces liliiviolaceus</name>
    <dbReference type="NCBI Taxonomy" id="2823109"/>
    <lineage>
        <taxon>Bacteria</taxon>
        <taxon>Bacillati</taxon>
        <taxon>Actinomycetota</taxon>
        <taxon>Actinomycetes</taxon>
        <taxon>Kitasatosporales</taxon>
        <taxon>Streptomycetaceae</taxon>
        <taxon>Streptomyces</taxon>
    </lineage>
</organism>
<dbReference type="EMBL" id="JAGPYQ010000001">
    <property type="protein sequence ID" value="MBQ0850244.1"/>
    <property type="molecule type" value="Genomic_DNA"/>
</dbReference>
<keyword evidence="1" id="KW-0472">Membrane</keyword>
<reference evidence="2 3" key="1">
    <citation type="submission" date="2021-04" db="EMBL/GenBank/DDBJ databases">
        <authorList>
            <person name="Tang X."/>
            <person name="Zhou X."/>
            <person name="Chen X."/>
            <person name="Cernava T."/>
            <person name="Zhang C."/>
        </authorList>
    </citation>
    <scope>NUCLEOTIDE SEQUENCE [LARGE SCALE GENOMIC DNA]</scope>
    <source>
        <strain evidence="2 3">BH-SS-21</strain>
    </source>
</reference>
<gene>
    <name evidence="2" type="ORF">J8N05_18805</name>
</gene>
<dbReference type="RefSeq" id="WP_210884246.1">
    <property type="nucleotide sequence ID" value="NZ_JAGPYQ010000001.1"/>
</dbReference>
<keyword evidence="1" id="KW-1133">Transmembrane helix</keyword>
<comment type="caution">
    <text evidence="2">The sequence shown here is derived from an EMBL/GenBank/DDBJ whole genome shotgun (WGS) entry which is preliminary data.</text>
</comment>
<evidence type="ECO:0000313" key="2">
    <source>
        <dbReference type="EMBL" id="MBQ0850244.1"/>
    </source>
</evidence>
<accession>A0A941BE64</accession>
<evidence type="ECO:0000256" key="1">
    <source>
        <dbReference type="SAM" id="Phobius"/>
    </source>
</evidence>
<dbReference type="Proteomes" id="UP000677413">
    <property type="component" value="Unassembled WGS sequence"/>
</dbReference>